<dbReference type="InterPro" id="IPR029146">
    <property type="entry name" value="Ten1_animal_plant"/>
</dbReference>
<dbReference type="EMBL" id="MVBO01000146">
    <property type="protein sequence ID" value="OZJ02520.1"/>
    <property type="molecule type" value="Genomic_DNA"/>
</dbReference>
<dbReference type="InterPro" id="IPR012340">
    <property type="entry name" value="NA-bd_OB-fold"/>
</dbReference>
<dbReference type="GO" id="GO:0032211">
    <property type="term" value="P:negative regulation of telomere maintenance via telomerase"/>
    <property type="evidence" value="ECO:0007669"/>
    <property type="project" value="TreeGrafter"/>
</dbReference>
<name>A0A261XVZ0_9FUNG</name>
<keyword evidence="2" id="KW-1185">Reference proteome</keyword>
<gene>
    <name evidence="1" type="ORF">BZG36_04263</name>
</gene>
<proteinExistence type="predicted"/>
<dbReference type="GO" id="GO:0042162">
    <property type="term" value="F:telomeric DNA binding"/>
    <property type="evidence" value="ECO:0007669"/>
    <property type="project" value="TreeGrafter"/>
</dbReference>
<reference evidence="1 2" key="1">
    <citation type="journal article" date="2017" name="Mycologia">
        <title>Bifiguratus adelaidae, gen. et sp. nov., a new member of Mucoromycotina in endophytic and soil-dwelling habitats.</title>
        <authorList>
            <person name="Torres-Cruz T.J."/>
            <person name="Billingsley Tobias T.L."/>
            <person name="Almatruk M."/>
            <person name="Hesse C."/>
            <person name="Kuske C.R."/>
            <person name="Desiro A."/>
            <person name="Benucci G.M."/>
            <person name="Bonito G."/>
            <person name="Stajich J.E."/>
            <person name="Dunlap C."/>
            <person name="Arnold A.E."/>
            <person name="Porras-Alfaro A."/>
        </authorList>
    </citation>
    <scope>NUCLEOTIDE SEQUENCE [LARGE SCALE GENOMIC DNA]</scope>
    <source>
        <strain evidence="1 2">AZ0501</strain>
    </source>
</reference>
<accession>A0A261XVZ0</accession>
<dbReference type="OrthoDB" id="342190at2759"/>
<dbReference type="Gene3D" id="2.40.50.140">
    <property type="entry name" value="Nucleic acid-binding proteins"/>
    <property type="match status" value="1"/>
</dbReference>
<dbReference type="GO" id="GO:0010521">
    <property type="term" value="F:telomerase inhibitor activity"/>
    <property type="evidence" value="ECO:0007669"/>
    <property type="project" value="TreeGrafter"/>
</dbReference>
<dbReference type="Pfam" id="PF15490">
    <property type="entry name" value="Ten1_2"/>
    <property type="match status" value="1"/>
</dbReference>
<evidence type="ECO:0000313" key="1">
    <source>
        <dbReference type="EMBL" id="OZJ02520.1"/>
    </source>
</evidence>
<dbReference type="AlphaFoldDB" id="A0A261XVZ0"/>
<dbReference type="GO" id="GO:0003697">
    <property type="term" value="F:single-stranded DNA binding"/>
    <property type="evidence" value="ECO:0007669"/>
    <property type="project" value="InterPro"/>
</dbReference>
<comment type="caution">
    <text evidence="1">The sequence shown here is derived from an EMBL/GenBank/DDBJ whole genome shotgun (WGS) entry which is preliminary data.</text>
</comment>
<dbReference type="PANTHER" id="PTHR33905">
    <property type="entry name" value="CST COMPLEX SUBUNIT TEN1"/>
    <property type="match status" value="1"/>
</dbReference>
<protein>
    <submittedName>
        <fullName evidence="1">Uncharacterized protein</fullName>
    </submittedName>
</protein>
<dbReference type="GO" id="GO:1990879">
    <property type="term" value="C:CST complex"/>
    <property type="evidence" value="ECO:0007669"/>
    <property type="project" value="InterPro"/>
</dbReference>
<evidence type="ECO:0000313" key="2">
    <source>
        <dbReference type="Proteomes" id="UP000242875"/>
    </source>
</evidence>
<dbReference type="PANTHER" id="PTHR33905:SF1">
    <property type="entry name" value="CST COMPLEX SUBUNIT TEN1"/>
    <property type="match status" value="1"/>
</dbReference>
<dbReference type="Proteomes" id="UP000242875">
    <property type="component" value="Unassembled WGS sequence"/>
</dbReference>
<sequence length="124" mass="14362">MGAVPHGDIVFLDEIEKDIVKWSGRMVRVLAVLESYDPQENRASIELEGYRLAVDTSLLGVFSYHLNSLYQWIGELHVNNNKATHEESLILHARIMSNSDGLDIQLYRKAVQLRREYYNKKEND</sequence>
<organism evidence="1 2">
    <name type="scientific">Bifiguratus adelaidae</name>
    <dbReference type="NCBI Taxonomy" id="1938954"/>
    <lineage>
        <taxon>Eukaryota</taxon>
        <taxon>Fungi</taxon>
        <taxon>Fungi incertae sedis</taxon>
        <taxon>Mucoromycota</taxon>
        <taxon>Mucoromycotina</taxon>
        <taxon>Endogonomycetes</taxon>
        <taxon>Endogonales</taxon>
        <taxon>Endogonales incertae sedis</taxon>
        <taxon>Bifiguratus</taxon>
    </lineage>
</organism>